<proteinExistence type="predicted"/>
<gene>
    <name evidence="1" type="ORF">GHO30_30565</name>
</gene>
<reference evidence="1 2" key="1">
    <citation type="submission" date="2019-10" db="EMBL/GenBank/DDBJ databases">
        <title>Evaluation of single-gene subtyping targets for Pseudomonas.</title>
        <authorList>
            <person name="Reichler S.J."/>
            <person name="Orsi R.H."/>
            <person name="Wiedmann M."/>
            <person name="Martin N.H."/>
            <person name="Murphy S.I."/>
        </authorList>
    </citation>
    <scope>NUCLEOTIDE SEQUENCE [LARGE SCALE GENOMIC DNA]</scope>
    <source>
        <strain evidence="1 2">FSL R10-2107</strain>
    </source>
</reference>
<accession>A0A7X1YED7</accession>
<evidence type="ECO:0000313" key="1">
    <source>
        <dbReference type="EMBL" id="MQU35624.1"/>
    </source>
</evidence>
<sequence>LQGETRGIDSKLVAFVAFFERYIIEKGLPLAPDLFFARTTVLPDFYRTVCPDSTQGIRYNNIIHNFLHFVLLREFSEATDDGQIVVSPTFCNPVPRMSTSAIPKLDESVHSPLP</sequence>
<dbReference type="EMBL" id="WIVX01000526">
    <property type="protein sequence ID" value="MQU35624.1"/>
    <property type="molecule type" value="Genomic_DNA"/>
</dbReference>
<evidence type="ECO:0000313" key="2">
    <source>
        <dbReference type="Proteomes" id="UP000470186"/>
    </source>
</evidence>
<keyword evidence="2" id="KW-1185">Reference proteome</keyword>
<comment type="caution">
    <text evidence="1">The sequence shown here is derived from an EMBL/GenBank/DDBJ whole genome shotgun (WGS) entry which is preliminary data.</text>
</comment>
<protein>
    <submittedName>
        <fullName evidence="1">Integrase</fullName>
    </submittedName>
</protein>
<dbReference type="Proteomes" id="UP000470186">
    <property type="component" value="Unassembled WGS sequence"/>
</dbReference>
<name>A0A7X1YED7_9PSED</name>
<dbReference type="InterPro" id="IPR024965">
    <property type="entry name" value="Putative_integrase"/>
</dbReference>
<dbReference type="RefSeq" id="WP_228394266.1">
    <property type="nucleotide sequence ID" value="NZ_WIVX01000526.1"/>
</dbReference>
<feature type="non-terminal residue" evidence="1">
    <location>
        <position position="114"/>
    </location>
</feature>
<feature type="non-terminal residue" evidence="1">
    <location>
        <position position="1"/>
    </location>
</feature>
<dbReference type="Pfam" id="PF13009">
    <property type="entry name" value="Integrase_2"/>
    <property type="match status" value="1"/>
</dbReference>
<dbReference type="AlphaFoldDB" id="A0A7X1YED7"/>
<organism evidence="1 2">
    <name type="scientific">Pseudomonas helleri</name>
    <dbReference type="NCBI Taxonomy" id="1608996"/>
    <lineage>
        <taxon>Bacteria</taxon>
        <taxon>Pseudomonadati</taxon>
        <taxon>Pseudomonadota</taxon>
        <taxon>Gammaproteobacteria</taxon>
        <taxon>Pseudomonadales</taxon>
        <taxon>Pseudomonadaceae</taxon>
        <taxon>Pseudomonas</taxon>
    </lineage>
</organism>